<dbReference type="PANTHER" id="PTHR14619">
    <property type="entry name" value="NEURON-DERIVED NEUROTROPHIC FACTOR"/>
    <property type="match status" value="1"/>
</dbReference>
<dbReference type="HOGENOM" id="CLU_558183_0_0_1"/>
<keyword evidence="4" id="KW-0677">Repeat</keyword>
<proteinExistence type="predicted"/>
<sequence>MAVREFQYADVENQDHNFSVTVIPCLTTIKWSLVYKNFEEVKKLNYTSLLENISEKNVSEIYETSSSSSLKTVTVTKAKKGYYYVIFYPGEEDGSASVYVTMDDGGPYELSIVQNSNIILTPQRRQKLKVTWDQSLVNPQNTSYCLVVNTKKEYTSLCGAEEEGPTLKGFDVPVIVNLNNLRIEKKPENVKYVKLNRSMKHNNDTVVVCVDRKMQLTFTRMKKGIKYYFNLFAINNKTNLTIPYGKSYIEYNYTIKPVVLKDGIKKLIDLRKLEGRALFRYKANDTGKELHFYVLACGGAVDVEVKVKKSQRKRWKKGKELTAAATTTTTTTTTTDRLPKQTRVFGYKRFRINSPIAGEQFYLKINAPNIDELTRIKYVEVFMTMYPTQKYPLPQLPEEPNLYEFKSQKTCNSVTIGWIPVYDTSVNTYCVTVWENGKFNYADLFRGYYQCNLDEVPKKKSFFFYKKNSSSSTSRVCEDMITKTEDLKPKTSYTIQVTVKKKNGRTLSYKFLKVNTKHSCDYN</sequence>
<dbReference type="InterPro" id="IPR055271">
    <property type="entry name" value="NDNF_Fn(III)_1"/>
</dbReference>
<keyword evidence="3" id="KW-0732">Signal</keyword>
<accession>E0VE72</accession>
<evidence type="ECO:0000256" key="3">
    <source>
        <dbReference type="ARBA" id="ARBA00022729"/>
    </source>
</evidence>
<evidence type="ECO:0000313" key="10">
    <source>
        <dbReference type="Proteomes" id="UP000009046"/>
    </source>
</evidence>
<dbReference type="EMBL" id="DS235088">
    <property type="protein sequence ID" value="EEB11678.1"/>
    <property type="molecule type" value="Genomic_DNA"/>
</dbReference>
<dbReference type="GeneID" id="8233981"/>
<feature type="domain" description="Neuron-derived neurotrophic factor first Fn(III)" evidence="6">
    <location>
        <begin position="129"/>
        <end position="244"/>
    </location>
</feature>
<evidence type="ECO:0000256" key="2">
    <source>
        <dbReference type="ARBA" id="ARBA00022525"/>
    </source>
</evidence>
<reference evidence="8" key="2">
    <citation type="submission" date="2007-04" db="EMBL/GenBank/DDBJ databases">
        <title>The genome of the human body louse.</title>
        <authorList>
            <consortium name="The Human Body Louse Genome Consortium"/>
            <person name="Kirkness E."/>
            <person name="Walenz B."/>
            <person name="Hass B."/>
            <person name="Bruggner R."/>
            <person name="Strausberg R."/>
        </authorList>
    </citation>
    <scope>NUCLEOTIDE SEQUENCE</scope>
    <source>
        <strain evidence="8">USDA</strain>
    </source>
</reference>
<evidence type="ECO:0000313" key="8">
    <source>
        <dbReference type="EMBL" id="EEB11678.1"/>
    </source>
</evidence>
<dbReference type="InterPro" id="IPR019326">
    <property type="entry name" value="NDNF"/>
</dbReference>
<keyword evidence="2" id="KW-0964">Secreted</keyword>
<dbReference type="OrthoDB" id="9872501at2759"/>
<evidence type="ECO:0008006" key="11">
    <source>
        <dbReference type="Google" id="ProtNLM"/>
    </source>
</evidence>
<evidence type="ECO:0000256" key="1">
    <source>
        <dbReference type="ARBA" id="ARBA00004613"/>
    </source>
</evidence>
<dbReference type="Gene3D" id="2.60.40.10">
    <property type="entry name" value="Immunoglobulins"/>
    <property type="match status" value="1"/>
</dbReference>
<dbReference type="OMA" id="WMETRNA"/>
<dbReference type="CTD" id="8233981"/>
<dbReference type="InParanoid" id="E0VE72"/>
<reference evidence="8" key="1">
    <citation type="submission" date="2007-04" db="EMBL/GenBank/DDBJ databases">
        <title>Annotation of Pediculus humanus corporis strain USDA.</title>
        <authorList>
            <person name="Kirkness E."/>
            <person name="Hannick L."/>
            <person name="Hass B."/>
            <person name="Bruggner R."/>
            <person name="Lawson D."/>
            <person name="Bidwell S."/>
            <person name="Joardar V."/>
            <person name="Caler E."/>
            <person name="Walenz B."/>
            <person name="Inman J."/>
            <person name="Schobel S."/>
            <person name="Galinsky K."/>
            <person name="Amedeo P."/>
            <person name="Strausberg R."/>
        </authorList>
    </citation>
    <scope>NUCLEOTIDE SEQUENCE</scope>
    <source>
        <strain evidence="8">USDA</strain>
    </source>
</reference>
<keyword evidence="10" id="KW-1185">Reference proteome</keyword>
<dbReference type="EnsemblMetazoa" id="PHUM128710-RA">
    <property type="protein sequence ID" value="PHUM128710-PA"/>
    <property type="gene ID" value="PHUM128710"/>
</dbReference>
<dbReference type="AlphaFoldDB" id="E0VE72"/>
<dbReference type="EMBL" id="AAZO01001500">
    <property type="status" value="NOT_ANNOTATED_CDS"/>
    <property type="molecule type" value="Genomic_DNA"/>
</dbReference>
<dbReference type="PANTHER" id="PTHR14619:SF3">
    <property type="entry name" value="PROTEIN NDNF"/>
    <property type="match status" value="1"/>
</dbReference>
<reference evidence="9" key="3">
    <citation type="submission" date="2021-02" db="UniProtKB">
        <authorList>
            <consortium name="EnsemblMetazoa"/>
        </authorList>
    </citation>
    <scope>IDENTIFICATION</scope>
    <source>
        <strain evidence="9">USDA</strain>
    </source>
</reference>
<dbReference type="KEGG" id="phu:Phum_PHUM128710"/>
<dbReference type="eggNOG" id="KOG4806">
    <property type="taxonomic scope" value="Eukaryota"/>
</dbReference>
<keyword evidence="5" id="KW-0325">Glycoprotein</keyword>
<organism>
    <name type="scientific">Pediculus humanus subsp. corporis</name>
    <name type="common">Body louse</name>
    <dbReference type="NCBI Taxonomy" id="121224"/>
    <lineage>
        <taxon>Eukaryota</taxon>
        <taxon>Metazoa</taxon>
        <taxon>Ecdysozoa</taxon>
        <taxon>Arthropoda</taxon>
        <taxon>Hexapoda</taxon>
        <taxon>Insecta</taxon>
        <taxon>Pterygota</taxon>
        <taxon>Neoptera</taxon>
        <taxon>Paraneoptera</taxon>
        <taxon>Psocodea</taxon>
        <taxon>Troctomorpha</taxon>
        <taxon>Phthiraptera</taxon>
        <taxon>Anoplura</taxon>
        <taxon>Pediculidae</taxon>
        <taxon>Pediculus</taxon>
    </lineage>
</organism>
<dbReference type="Proteomes" id="UP000009046">
    <property type="component" value="Unassembled WGS sequence"/>
</dbReference>
<evidence type="ECO:0000256" key="4">
    <source>
        <dbReference type="ARBA" id="ARBA00022737"/>
    </source>
</evidence>
<evidence type="ECO:0000256" key="5">
    <source>
        <dbReference type="ARBA" id="ARBA00023180"/>
    </source>
</evidence>
<dbReference type="Pfam" id="PF19433">
    <property type="entry name" value="NDNF_C"/>
    <property type="match status" value="1"/>
</dbReference>
<dbReference type="InterPro" id="IPR045805">
    <property type="entry name" value="NDNF_C"/>
</dbReference>
<dbReference type="GO" id="GO:0005576">
    <property type="term" value="C:extracellular region"/>
    <property type="evidence" value="ECO:0007669"/>
    <property type="project" value="UniProtKB-SubCell"/>
</dbReference>
<evidence type="ECO:0000259" key="6">
    <source>
        <dbReference type="Pfam" id="PF10179"/>
    </source>
</evidence>
<comment type="subcellular location">
    <subcellularLocation>
        <location evidence="1">Secreted</location>
    </subcellularLocation>
</comment>
<gene>
    <name evidence="9" type="primary">8233981</name>
    <name evidence="8" type="ORF">Phum_PHUM128710</name>
</gene>
<evidence type="ECO:0000259" key="7">
    <source>
        <dbReference type="Pfam" id="PF19433"/>
    </source>
</evidence>
<dbReference type="Pfam" id="PF10179">
    <property type="entry name" value="NDNF"/>
    <property type="match status" value="1"/>
</dbReference>
<dbReference type="InterPro" id="IPR013783">
    <property type="entry name" value="Ig-like_fold"/>
</dbReference>
<dbReference type="RefSeq" id="XP_002424416.1">
    <property type="nucleotide sequence ID" value="XM_002424371.1"/>
</dbReference>
<feature type="domain" description="Protein NDNF C-terminal" evidence="7">
    <location>
        <begin position="377"/>
        <end position="520"/>
    </location>
</feature>
<dbReference type="VEuPathDB" id="VectorBase:PHUM128710"/>
<protein>
    <recommendedName>
        <fullName evidence="11">Protein NDNF</fullName>
    </recommendedName>
</protein>
<name>E0VE72_PEDHC</name>
<evidence type="ECO:0000313" key="9">
    <source>
        <dbReference type="EnsemblMetazoa" id="PHUM128710-PA"/>
    </source>
</evidence>